<accession>U5E3I9</accession>
<comment type="caution">
    <text evidence="1">The sequence shown here is derived from an EMBL/GenBank/DDBJ whole genome shotgun (WGS) entry which is preliminary data.</text>
</comment>
<dbReference type="STRING" id="1824.SAMN05444423_103449"/>
<dbReference type="Proteomes" id="UP000017048">
    <property type="component" value="Unassembled WGS sequence"/>
</dbReference>
<name>U5E3I9_NOCAS</name>
<sequence length="200" mass="21524">MLGVGDYFERIVDVEVTADEAAALAERVVARLVARGVLVRETSRAGVYSLQVDEGYVAGADWGRVAQDWGADWQPGPVAVIVGRHPHHPGQGAIPPSAADCPHCDVTTVIIDYPQQWEPDPAVWQPFSDAIDDWQETGAGAVTCATCGTASPVTTWGWADDFALGALAFDFWGWPPLAGEFVTEFADLLGHRVTHHTGKF</sequence>
<dbReference type="RefSeq" id="WP_022565789.1">
    <property type="nucleotide sequence ID" value="NZ_VBUS01000003.1"/>
</dbReference>
<protein>
    <submittedName>
        <fullName evidence="1">Uncharacterized protein</fullName>
    </submittedName>
</protein>
<keyword evidence="2" id="KW-1185">Reference proteome</keyword>
<reference evidence="1 2" key="1">
    <citation type="journal article" date="2014" name="BMC Genomics">
        <title>Genome based analysis of type-I polyketide synthase and nonribosomal peptide synthetase gene clusters in seven strains of five representative Nocardia species.</title>
        <authorList>
            <person name="Komaki H."/>
            <person name="Ichikawa N."/>
            <person name="Hosoyama A."/>
            <person name="Takahashi-Nakaguchi A."/>
            <person name="Matsuzawa T."/>
            <person name="Suzuki K."/>
            <person name="Fujita N."/>
            <person name="Gonoi T."/>
        </authorList>
    </citation>
    <scope>NUCLEOTIDE SEQUENCE [LARGE SCALE GENOMIC DNA]</scope>
    <source>
        <strain evidence="1 2">NBRC 15531</strain>
    </source>
</reference>
<dbReference type="AlphaFoldDB" id="U5E3I9"/>
<dbReference type="eggNOG" id="ENOG50338W0">
    <property type="taxonomic scope" value="Bacteria"/>
</dbReference>
<dbReference type="EMBL" id="BAFO02000011">
    <property type="protein sequence ID" value="GAD82612.1"/>
    <property type="molecule type" value="Genomic_DNA"/>
</dbReference>
<proteinExistence type="predicted"/>
<dbReference type="GeneID" id="91515089"/>
<evidence type="ECO:0000313" key="2">
    <source>
        <dbReference type="Proteomes" id="UP000017048"/>
    </source>
</evidence>
<gene>
    <name evidence="1" type="ORF">NCAST_11_01100</name>
</gene>
<evidence type="ECO:0000313" key="1">
    <source>
        <dbReference type="EMBL" id="GAD82612.1"/>
    </source>
</evidence>
<organism evidence="1 2">
    <name type="scientific">Nocardia asteroides NBRC 15531</name>
    <dbReference type="NCBI Taxonomy" id="1110697"/>
    <lineage>
        <taxon>Bacteria</taxon>
        <taxon>Bacillati</taxon>
        <taxon>Actinomycetota</taxon>
        <taxon>Actinomycetes</taxon>
        <taxon>Mycobacteriales</taxon>
        <taxon>Nocardiaceae</taxon>
        <taxon>Nocardia</taxon>
    </lineage>
</organism>